<dbReference type="Gene3D" id="1.25.40.10">
    <property type="entry name" value="Tetratricopeptide repeat domain"/>
    <property type="match status" value="1"/>
</dbReference>
<dbReference type="PANTHER" id="PTHR44688:SF16">
    <property type="entry name" value="DNA-BINDING TRANSCRIPTIONAL ACTIVATOR DEVR_DOSR"/>
    <property type="match status" value="1"/>
</dbReference>
<dbReference type="InterPro" id="IPR000792">
    <property type="entry name" value="Tscrpt_reg_LuxR_C"/>
</dbReference>
<dbReference type="RefSeq" id="WP_090416008.1">
    <property type="nucleotide sequence ID" value="NZ_FNIJ01000003.1"/>
</dbReference>
<evidence type="ECO:0000256" key="2">
    <source>
        <dbReference type="ARBA" id="ARBA00023125"/>
    </source>
</evidence>
<dbReference type="Pfam" id="PF17874">
    <property type="entry name" value="TPR_MalT"/>
    <property type="match status" value="1"/>
</dbReference>
<keyword evidence="7" id="KW-1185">Reference proteome</keyword>
<evidence type="ECO:0000256" key="3">
    <source>
        <dbReference type="ARBA" id="ARBA00023163"/>
    </source>
</evidence>
<reference evidence="7" key="1">
    <citation type="submission" date="2016-10" db="EMBL/GenBank/DDBJ databases">
        <authorList>
            <person name="Varghese N."/>
            <person name="Submissions S."/>
        </authorList>
    </citation>
    <scope>NUCLEOTIDE SEQUENCE [LARGE SCALE GENOMIC DNA]</scope>
    <source>
        <strain evidence="7">JCM 21621</strain>
    </source>
</reference>
<feature type="region of interest" description="Disordered" evidence="4">
    <location>
        <begin position="1"/>
        <end position="27"/>
    </location>
</feature>
<organism evidence="6 7">
    <name type="scientific">Pseudomonas jinjuensis</name>
    <dbReference type="NCBI Taxonomy" id="198616"/>
    <lineage>
        <taxon>Bacteria</taxon>
        <taxon>Pseudomonadati</taxon>
        <taxon>Pseudomonadota</taxon>
        <taxon>Gammaproteobacteria</taxon>
        <taxon>Pseudomonadales</taxon>
        <taxon>Pseudomonadaceae</taxon>
        <taxon>Pseudomonas</taxon>
    </lineage>
</organism>
<dbReference type="AlphaFoldDB" id="A0A1H0BRE9"/>
<gene>
    <name evidence="6" type="ORF">SAMN05216193_103163</name>
</gene>
<dbReference type="InterPro" id="IPR036388">
    <property type="entry name" value="WH-like_DNA-bd_sf"/>
</dbReference>
<dbReference type="Pfam" id="PF25873">
    <property type="entry name" value="WHD_MalT"/>
    <property type="match status" value="1"/>
</dbReference>
<dbReference type="PROSITE" id="PS00622">
    <property type="entry name" value="HTH_LUXR_1"/>
    <property type="match status" value="1"/>
</dbReference>
<dbReference type="SMART" id="SM00421">
    <property type="entry name" value="HTH_LUXR"/>
    <property type="match status" value="1"/>
</dbReference>
<dbReference type="PRINTS" id="PR00038">
    <property type="entry name" value="HTHLUXR"/>
</dbReference>
<name>A0A1H0BRE9_9PSED</name>
<proteinExistence type="predicted"/>
<protein>
    <submittedName>
        <fullName evidence="6">ATP-, maltotriose-and DNA-dependent transcriptional regulator MalT</fullName>
    </submittedName>
</protein>
<evidence type="ECO:0000313" key="6">
    <source>
        <dbReference type="EMBL" id="SDN48113.1"/>
    </source>
</evidence>
<dbReference type="InterPro" id="IPR011990">
    <property type="entry name" value="TPR-like_helical_dom_sf"/>
</dbReference>
<feature type="domain" description="HTH luxR-type" evidence="5">
    <location>
        <begin position="778"/>
        <end position="843"/>
    </location>
</feature>
<dbReference type="PROSITE" id="PS50043">
    <property type="entry name" value="HTH_LUXR_2"/>
    <property type="match status" value="1"/>
</dbReference>
<dbReference type="InterPro" id="IPR059106">
    <property type="entry name" value="WHD_MalT"/>
</dbReference>
<dbReference type="STRING" id="198616.SAMN05216193_103163"/>
<sequence>MSQPAPAMDLERSRPTSLALPGRAGQPAHLLPRPQLLAELLESPQRLRLLCAPAGYGKTCLINACLEQEPAGQRQVRLNLAGMPLSLEQFCVRAAEQLGVEGLDDGAALLEFLERSPATLCLVLDDYPAHADSRLDAWIDQLLLNSRAPVRLWVSSRQRPTWNLPRLLLEGQLLELDASALAFSREELDSLVSHIAPDTPASVRETIWQQSLGWCAGARLLLSTRRHGTPGSASWLGDYLERELLVRLDSDERRLLEGLAHLPRFSAELCAQLWDDLDGRALFQRLLQSQSFFLPADRDGRWYRLLPVVAQVLQGRKATADINRLRLSACRILNALHFTDEAIELALAAGHADMAVSYMSRLSPAWLLGGEHLQSMLDWRRRLPTQLLEGTGHLVLLNASALLMACRLDDAAVCLARLSHFLPLPSAQQNRRALAAWQALHGSLQGMLGNCDGAREHCQAALSHLGEDEKYIAFLCYSTLARMAMGAGETAQARQLLMTAVEQARRQGCLASESLANSERTCLMLLCGETSLAEFLVQENLALLDADGNRHPLLQARLLVMRGRLQMQRNDLDGGERSMREAMQLSPRVGSSVLHALAGLAELASCRGDHQLAFRYLQDAERRMQCANAQETTYRGVLNLQSVNILVRQKNWEQAMPMARALEDYLRGSTARLTGIQVPSLVLRNQLLMACAEHGLGRTREAEKRLQTTMKECQRLNFHALLAKARQTLRRLQQAQPEAPAGERQNGGAGSSFNLLVGEAKASPAARPVEHEVRPGAGLKKREELTSREVSVLELLAEGLSNQEIGERLYISTNTVKAHTKHINHKLGVTRRTQAVVRAKAMGVLS</sequence>
<dbReference type="SUPFAM" id="SSF46894">
    <property type="entry name" value="C-terminal effector domain of the bipartite response regulators"/>
    <property type="match status" value="1"/>
</dbReference>
<dbReference type="PANTHER" id="PTHR44688">
    <property type="entry name" value="DNA-BINDING TRANSCRIPTIONAL ACTIVATOR DEVR_DOSR"/>
    <property type="match status" value="1"/>
</dbReference>
<dbReference type="EMBL" id="FNIJ01000003">
    <property type="protein sequence ID" value="SDN48113.1"/>
    <property type="molecule type" value="Genomic_DNA"/>
</dbReference>
<keyword evidence="1" id="KW-0805">Transcription regulation</keyword>
<feature type="region of interest" description="Disordered" evidence="4">
    <location>
        <begin position="729"/>
        <end position="752"/>
    </location>
</feature>
<evidence type="ECO:0000313" key="7">
    <source>
        <dbReference type="Proteomes" id="UP000242957"/>
    </source>
</evidence>
<evidence type="ECO:0000256" key="4">
    <source>
        <dbReference type="SAM" id="MobiDB-lite"/>
    </source>
</evidence>
<dbReference type="Gene3D" id="1.10.10.10">
    <property type="entry name" value="Winged helix-like DNA-binding domain superfamily/Winged helix DNA-binding domain"/>
    <property type="match status" value="1"/>
</dbReference>
<keyword evidence="2" id="KW-0238">DNA-binding</keyword>
<evidence type="ECO:0000259" key="5">
    <source>
        <dbReference type="PROSITE" id="PS50043"/>
    </source>
</evidence>
<dbReference type="InterPro" id="IPR041617">
    <property type="entry name" value="TPR_MalT"/>
</dbReference>
<dbReference type="GO" id="GO:0003677">
    <property type="term" value="F:DNA binding"/>
    <property type="evidence" value="ECO:0007669"/>
    <property type="project" value="UniProtKB-KW"/>
</dbReference>
<dbReference type="SUPFAM" id="SSF48452">
    <property type="entry name" value="TPR-like"/>
    <property type="match status" value="1"/>
</dbReference>
<dbReference type="Pfam" id="PF00196">
    <property type="entry name" value="GerE"/>
    <property type="match status" value="1"/>
</dbReference>
<dbReference type="GO" id="GO:0006355">
    <property type="term" value="P:regulation of DNA-templated transcription"/>
    <property type="evidence" value="ECO:0007669"/>
    <property type="project" value="InterPro"/>
</dbReference>
<evidence type="ECO:0000256" key="1">
    <source>
        <dbReference type="ARBA" id="ARBA00023015"/>
    </source>
</evidence>
<keyword evidence="3" id="KW-0804">Transcription</keyword>
<dbReference type="CDD" id="cd06170">
    <property type="entry name" value="LuxR_C_like"/>
    <property type="match status" value="1"/>
</dbReference>
<dbReference type="InterPro" id="IPR016032">
    <property type="entry name" value="Sig_transdc_resp-reg_C-effctor"/>
</dbReference>
<accession>A0A1H0BRE9</accession>
<dbReference type="Proteomes" id="UP000242957">
    <property type="component" value="Unassembled WGS sequence"/>
</dbReference>